<dbReference type="SUPFAM" id="SSF89796">
    <property type="entry name" value="CoA-transferase family III (CaiB/BaiF)"/>
    <property type="match status" value="1"/>
</dbReference>
<sequence>MSSNSNLPLDGVRIVDFTQVMLGPCATQMLADFGADVIKIERPGSGELSRNFFGGTSEADRNNPVFCSLNRNKRSVTLDTRQESAKEAVYELVRRSDVVVNNFRPGVMDRMGFGYEKLREINPRIIFASGTGFGPTGPYAHKGGQDVLSQALTGVMERRADDDTPRTIYATALCDYTAGMHLVQGVLAALLAREKTGRGQEVSVSLYDSMLAMQMQEASHLMTTDQELNWAAMPLSGVFETTDGALVLVGAFKANPLQDICRALGIEDLSEIYPDLPAQRAGKVELQRRFREGFAANTTEHWIARLEEQDLLCAEVRPLGKALTDPQTIENGMLESYDHPLHGETRVIASPVHLSEAPFIVRRPPPRIGEHTAEILAELGLGEEREEAAVSDAMASKPQALGAA</sequence>
<comment type="caution">
    <text evidence="2">The sequence shown here is derived from an EMBL/GenBank/DDBJ whole genome shotgun (WGS) entry which is preliminary data.</text>
</comment>
<organism evidence="2 3">
    <name type="scientific">Denitrobaculum tricleocarpae</name>
    <dbReference type="NCBI Taxonomy" id="2591009"/>
    <lineage>
        <taxon>Bacteria</taxon>
        <taxon>Pseudomonadati</taxon>
        <taxon>Pseudomonadota</taxon>
        <taxon>Alphaproteobacteria</taxon>
        <taxon>Rhodospirillales</taxon>
        <taxon>Rhodospirillaceae</taxon>
        <taxon>Denitrobaculum</taxon>
    </lineage>
</organism>
<dbReference type="Gene3D" id="3.40.50.10540">
    <property type="entry name" value="Crotonobetainyl-coa:carnitine coa-transferase, domain 1"/>
    <property type="match status" value="1"/>
</dbReference>
<dbReference type="Gene3D" id="3.30.1540.10">
    <property type="entry name" value="formyl-coa transferase, domain 3"/>
    <property type="match status" value="1"/>
</dbReference>
<keyword evidence="1 2" id="KW-0808">Transferase</keyword>
<gene>
    <name evidence="2" type="ORF">FKG95_07725</name>
</gene>
<dbReference type="RefSeq" id="WP_142895736.1">
    <property type="nucleotide sequence ID" value="NZ_ML660053.1"/>
</dbReference>
<evidence type="ECO:0000313" key="3">
    <source>
        <dbReference type="Proteomes" id="UP000315252"/>
    </source>
</evidence>
<dbReference type="InterPro" id="IPR044855">
    <property type="entry name" value="CoA-Trfase_III_dom3_sf"/>
</dbReference>
<reference evidence="2 3" key="1">
    <citation type="submission" date="2019-06" db="EMBL/GenBank/DDBJ databases">
        <title>Whole genome sequence for Rhodospirillaceae sp. R148.</title>
        <authorList>
            <person name="Wang G."/>
        </authorList>
    </citation>
    <scope>NUCLEOTIDE SEQUENCE [LARGE SCALE GENOMIC DNA]</scope>
    <source>
        <strain evidence="2 3">R148</strain>
    </source>
</reference>
<dbReference type="OrthoDB" id="9781472at2"/>
<evidence type="ECO:0000256" key="1">
    <source>
        <dbReference type="ARBA" id="ARBA00022679"/>
    </source>
</evidence>
<evidence type="ECO:0000313" key="2">
    <source>
        <dbReference type="EMBL" id="TQV82106.1"/>
    </source>
</evidence>
<dbReference type="InterPro" id="IPR023606">
    <property type="entry name" value="CoA-Trfase_III_dom_1_sf"/>
</dbReference>
<dbReference type="PANTHER" id="PTHR48207">
    <property type="entry name" value="SUCCINATE--HYDROXYMETHYLGLUTARATE COA-TRANSFERASE"/>
    <property type="match status" value="1"/>
</dbReference>
<name>A0A545TY09_9PROT</name>
<dbReference type="InterPro" id="IPR003673">
    <property type="entry name" value="CoA-Trfase_fam_III"/>
</dbReference>
<dbReference type="Pfam" id="PF02515">
    <property type="entry name" value="CoA_transf_3"/>
    <property type="match status" value="1"/>
</dbReference>
<dbReference type="AlphaFoldDB" id="A0A545TY09"/>
<keyword evidence="3" id="KW-1185">Reference proteome</keyword>
<dbReference type="Proteomes" id="UP000315252">
    <property type="component" value="Unassembled WGS sequence"/>
</dbReference>
<dbReference type="EMBL" id="VHSH01000002">
    <property type="protein sequence ID" value="TQV82106.1"/>
    <property type="molecule type" value="Genomic_DNA"/>
</dbReference>
<protein>
    <submittedName>
        <fullName evidence="2">CoA transferase</fullName>
    </submittedName>
</protein>
<dbReference type="GO" id="GO:0008410">
    <property type="term" value="F:CoA-transferase activity"/>
    <property type="evidence" value="ECO:0007669"/>
    <property type="project" value="TreeGrafter"/>
</dbReference>
<dbReference type="InterPro" id="IPR050483">
    <property type="entry name" value="CoA-transferase_III_domain"/>
</dbReference>
<dbReference type="PANTHER" id="PTHR48207:SF3">
    <property type="entry name" value="SUCCINATE--HYDROXYMETHYLGLUTARATE COA-TRANSFERASE"/>
    <property type="match status" value="1"/>
</dbReference>
<proteinExistence type="predicted"/>
<accession>A0A545TY09</accession>